<reference evidence="2 3" key="1">
    <citation type="submission" date="2020-02" db="EMBL/GenBank/DDBJ databases">
        <title>Bacillus aquiflavi sp. nov., isolated from yellow water of strong flavor Chinese baijiu in Yibin region of China.</title>
        <authorList>
            <person name="Xie J."/>
        </authorList>
    </citation>
    <scope>NUCLEOTIDE SEQUENCE [LARGE SCALE GENOMIC DNA]</scope>
    <source>
        <strain evidence="2 3">SA4</strain>
    </source>
</reference>
<evidence type="ECO:0000313" key="2">
    <source>
        <dbReference type="EMBL" id="NEY70800.1"/>
    </source>
</evidence>
<dbReference type="InterPro" id="IPR011256">
    <property type="entry name" value="Reg_factor_effector_dom_sf"/>
</dbReference>
<dbReference type="InterPro" id="IPR029442">
    <property type="entry name" value="GyrI-like"/>
</dbReference>
<accession>A0A6M0Q5N9</accession>
<dbReference type="RefSeq" id="WP_163177741.1">
    <property type="nucleotide sequence ID" value="NZ_JAAIWM010000001.1"/>
</dbReference>
<protein>
    <submittedName>
        <fullName evidence="2">Transcriptional regulator</fullName>
    </submittedName>
</protein>
<keyword evidence="3" id="KW-1185">Reference proteome</keyword>
<dbReference type="Gene3D" id="3.20.80.10">
    <property type="entry name" value="Regulatory factor, effector binding domain"/>
    <property type="match status" value="1"/>
</dbReference>
<feature type="domain" description="AraC effector-binding" evidence="1">
    <location>
        <begin position="1"/>
        <end position="134"/>
    </location>
</feature>
<dbReference type="EMBL" id="JAAIWM010000001">
    <property type="protein sequence ID" value="NEY70800.1"/>
    <property type="molecule type" value="Genomic_DNA"/>
</dbReference>
<gene>
    <name evidence="2" type="ORF">G4D63_03495</name>
</gene>
<dbReference type="Pfam" id="PF06445">
    <property type="entry name" value="GyrI-like"/>
    <property type="match status" value="1"/>
</dbReference>
<evidence type="ECO:0000313" key="3">
    <source>
        <dbReference type="Proteomes" id="UP000481043"/>
    </source>
</evidence>
<name>A0A6M0Q5N9_9BACI</name>
<dbReference type="Proteomes" id="UP000481043">
    <property type="component" value="Unassembled WGS sequence"/>
</dbReference>
<evidence type="ECO:0000259" key="1">
    <source>
        <dbReference type="SMART" id="SM00871"/>
    </source>
</evidence>
<dbReference type="InterPro" id="IPR010499">
    <property type="entry name" value="AraC_E-bd"/>
</dbReference>
<dbReference type="AlphaFoldDB" id="A0A6M0Q5N9"/>
<organism evidence="2 3">
    <name type="scientific">Bacillus mesophilus</name>
    <dbReference type="NCBI Taxonomy" id="1808955"/>
    <lineage>
        <taxon>Bacteria</taxon>
        <taxon>Bacillati</taxon>
        <taxon>Bacillota</taxon>
        <taxon>Bacilli</taxon>
        <taxon>Bacillales</taxon>
        <taxon>Bacillaceae</taxon>
        <taxon>Bacillus</taxon>
    </lineage>
</organism>
<comment type="caution">
    <text evidence="2">The sequence shown here is derived from an EMBL/GenBank/DDBJ whole genome shotgun (WGS) entry which is preliminary data.</text>
</comment>
<dbReference type="SUPFAM" id="SSF55136">
    <property type="entry name" value="Probable bacterial effector-binding domain"/>
    <property type="match status" value="1"/>
</dbReference>
<proteinExistence type="predicted"/>
<dbReference type="SMART" id="SM00871">
    <property type="entry name" value="AraC_E_bind"/>
    <property type="match status" value="1"/>
</dbReference>
<sequence>MGHFEQAGQGVIKKLQQEFRNNLGSIENACNPDIIIGLSYHNIENGFSYYLALEVPNLDVIPQGMTGISVPAHTSATSQYEEENVHEVYSEVYNWIELNKYVLDQNELEHYEEFPFDYNPMTDSPKLKLHIPIQKK</sequence>